<dbReference type="EMBL" id="QGHE01000026">
    <property type="protein sequence ID" value="PWJ72514.1"/>
    <property type="molecule type" value="Genomic_DNA"/>
</dbReference>
<evidence type="ECO:0000313" key="1">
    <source>
        <dbReference type="EMBL" id="PWJ72514.1"/>
    </source>
</evidence>
<protein>
    <submittedName>
        <fullName evidence="1">Uncharacterized protein</fullName>
    </submittedName>
</protein>
<reference evidence="1 2" key="1">
    <citation type="submission" date="2018-05" db="EMBL/GenBank/DDBJ databases">
        <title>Genomic Encyclopedia of Type Strains, Phase IV (KMG-V): Genome sequencing to study the core and pangenomes of soil and plant-associated prokaryotes.</title>
        <authorList>
            <person name="Whitman W."/>
        </authorList>
    </citation>
    <scope>NUCLEOTIDE SEQUENCE [LARGE SCALE GENOMIC DNA]</scope>
    <source>
        <strain evidence="1 2">PNG 92-11</strain>
    </source>
</reference>
<dbReference type="Proteomes" id="UP000245996">
    <property type="component" value="Unassembled WGS sequence"/>
</dbReference>
<dbReference type="AlphaFoldDB" id="A0ABD6XKU2"/>
<dbReference type="RefSeq" id="WP_109654381.1">
    <property type="nucleotide sequence ID" value="NZ_CP134744.1"/>
</dbReference>
<gene>
    <name evidence="1" type="ORF">C7430_1267</name>
</gene>
<name>A0ABD6XKU2_ENTAG</name>
<organism evidence="1 2">
    <name type="scientific">Enterobacter agglomerans</name>
    <name type="common">Erwinia herbicola</name>
    <name type="synonym">Pantoea agglomerans</name>
    <dbReference type="NCBI Taxonomy" id="549"/>
    <lineage>
        <taxon>Bacteria</taxon>
        <taxon>Pseudomonadati</taxon>
        <taxon>Pseudomonadota</taxon>
        <taxon>Gammaproteobacteria</taxon>
        <taxon>Enterobacterales</taxon>
        <taxon>Erwiniaceae</taxon>
        <taxon>Pantoea</taxon>
        <taxon>Pantoea agglomerans group</taxon>
    </lineage>
</organism>
<comment type="caution">
    <text evidence="1">The sequence shown here is derived from an EMBL/GenBank/DDBJ whole genome shotgun (WGS) entry which is preliminary data.</text>
</comment>
<evidence type="ECO:0000313" key="2">
    <source>
        <dbReference type="Proteomes" id="UP000245996"/>
    </source>
</evidence>
<accession>A0ABD6XKU2</accession>
<sequence>MVKLSKLTSSFSLSDINFSGFSQSENWVGYFEKKGAFSYDLIDKAIYLFEGFFGASGDEGIILVALSFNDEREDDVDTIKKYGKLYEDVKDKGLVFPMNDNFESYLYGDSCLPASSLKLSFDANDFKDLSRLLMCHAGVIGQVCFYINLSKNVAIYPHDDVGFGCIALNSDTNTSKSFLSYCSKDMDFEVFLNEDDVVQKI</sequence>
<proteinExistence type="predicted"/>